<sequence length="117" mass="13254">TNSGNCGDIVLGEAVVIRHFAGDKGEGVDSTGRDGAEHATNHKTKALWLADRLWHRQPVIKTKHHFHACPCLLFPVPRVPRLPSFELTFIPFSFKPCHFLANKRNKMKKTQHCNARF</sequence>
<reference evidence="1 2" key="1">
    <citation type="journal article" date="2018" name="BMC Genomics">
        <title>Genomic comparison of Trypanosoma conorhini and Trypanosoma rangeli to Trypanosoma cruzi strains of high and low virulence.</title>
        <authorList>
            <person name="Bradwell K.R."/>
            <person name="Koparde V.N."/>
            <person name="Matveyev A.V."/>
            <person name="Serrano M.G."/>
            <person name="Alves J.M."/>
            <person name="Parikh H."/>
            <person name="Huang B."/>
            <person name="Lee V."/>
            <person name="Espinosa-Alvarez O."/>
            <person name="Ortiz P.A."/>
            <person name="Costa-Martins A.G."/>
            <person name="Teixeira M.M."/>
            <person name="Buck G.A."/>
        </authorList>
    </citation>
    <scope>NUCLEOTIDE SEQUENCE [LARGE SCALE GENOMIC DNA]</scope>
    <source>
        <strain evidence="1 2">AM80</strain>
    </source>
</reference>
<keyword evidence="2" id="KW-1185">Reference proteome</keyword>
<proteinExistence type="predicted"/>
<dbReference type="GeneID" id="40332542"/>
<protein>
    <submittedName>
        <fullName evidence="1">Uncharacterized protein</fullName>
    </submittedName>
</protein>
<dbReference type="EMBL" id="MKGL01000434">
    <property type="protein sequence ID" value="RNE98794.1"/>
    <property type="molecule type" value="Genomic_DNA"/>
</dbReference>
<dbReference type="Proteomes" id="UP000283634">
    <property type="component" value="Unassembled WGS sequence"/>
</dbReference>
<dbReference type="AlphaFoldDB" id="A0A3R7N920"/>
<organism evidence="1 2">
    <name type="scientific">Trypanosoma rangeli</name>
    <dbReference type="NCBI Taxonomy" id="5698"/>
    <lineage>
        <taxon>Eukaryota</taxon>
        <taxon>Discoba</taxon>
        <taxon>Euglenozoa</taxon>
        <taxon>Kinetoplastea</taxon>
        <taxon>Metakinetoplastina</taxon>
        <taxon>Trypanosomatida</taxon>
        <taxon>Trypanosomatidae</taxon>
        <taxon>Trypanosoma</taxon>
        <taxon>Herpetosoma</taxon>
    </lineage>
</organism>
<name>A0A3R7N920_TRYRA</name>
<evidence type="ECO:0000313" key="1">
    <source>
        <dbReference type="EMBL" id="RNE98794.1"/>
    </source>
</evidence>
<comment type="caution">
    <text evidence="1">The sequence shown here is derived from an EMBL/GenBank/DDBJ whole genome shotgun (WGS) entry which is preliminary data.</text>
</comment>
<evidence type="ECO:0000313" key="2">
    <source>
        <dbReference type="Proteomes" id="UP000283634"/>
    </source>
</evidence>
<accession>A0A3R7N920</accession>
<gene>
    <name evidence="1" type="ORF">TraAM80_08609</name>
</gene>
<dbReference type="RefSeq" id="XP_029234835.1">
    <property type="nucleotide sequence ID" value="XM_029385352.1"/>
</dbReference>
<feature type="non-terminal residue" evidence="1">
    <location>
        <position position="1"/>
    </location>
</feature>